<dbReference type="Proteomes" id="UP000634136">
    <property type="component" value="Unassembled WGS sequence"/>
</dbReference>
<organism evidence="1 2">
    <name type="scientific">Senna tora</name>
    <dbReference type="NCBI Taxonomy" id="362788"/>
    <lineage>
        <taxon>Eukaryota</taxon>
        <taxon>Viridiplantae</taxon>
        <taxon>Streptophyta</taxon>
        <taxon>Embryophyta</taxon>
        <taxon>Tracheophyta</taxon>
        <taxon>Spermatophyta</taxon>
        <taxon>Magnoliopsida</taxon>
        <taxon>eudicotyledons</taxon>
        <taxon>Gunneridae</taxon>
        <taxon>Pentapetalae</taxon>
        <taxon>rosids</taxon>
        <taxon>fabids</taxon>
        <taxon>Fabales</taxon>
        <taxon>Fabaceae</taxon>
        <taxon>Caesalpinioideae</taxon>
        <taxon>Cassia clade</taxon>
        <taxon>Senna</taxon>
    </lineage>
</organism>
<dbReference type="EMBL" id="JAAIUW010000005">
    <property type="protein sequence ID" value="KAF7831701.1"/>
    <property type="molecule type" value="Genomic_DNA"/>
</dbReference>
<proteinExistence type="predicted"/>
<accession>A0A834U2Y9</accession>
<keyword evidence="2" id="KW-1185">Reference proteome</keyword>
<reference evidence="1" key="1">
    <citation type="submission" date="2020-09" db="EMBL/GenBank/DDBJ databases">
        <title>Genome-Enabled Discovery of Anthraquinone Biosynthesis in Senna tora.</title>
        <authorList>
            <person name="Kang S.-H."/>
            <person name="Pandey R.P."/>
            <person name="Lee C.-M."/>
            <person name="Sim J.-S."/>
            <person name="Jeong J.-T."/>
            <person name="Choi B.-S."/>
            <person name="Jung M."/>
            <person name="Ginzburg D."/>
            <person name="Zhao K."/>
            <person name="Won S.Y."/>
            <person name="Oh T.-J."/>
            <person name="Yu Y."/>
            <person name="Kim N.-H."/>
            <person name="Lee O.R."/>
            <person name="Lee T.-H."/>
            <person name="Bashyal P."/>
            <person name="Kim T.-S."/>
            <person name="Lee W.-H."/>
            <person name="Kawkins C."/>
            <person name="Kim C.-K."/>
            <person name="Kim J.S."/>
            <person name="Ahn B.O."/>
            <person name="Rhee S.Y."/>
            <person name="Sohng J.K."/>
        </authorList>
    </citation>
    <scope>NUCLEOTIDE SEQUENCE</scope>
    <source>
        <tissue evidence="1">Leaf</tissue>
    </source>
</reference>
<evidence type="ECO:0000313" key="2">
    <source>
        <dbReference type="Proteomes" id="UP000634136"/>
    </source>
</evidence>
<name>A0A834U2Y9_9FABA</name>
<gene>
    <name evidence="1" type="ORF">G2W53_014034</name>
</gene>
<evidence type="ECO:0000313" key="1">
    <source>
        <dbReference type="EMBL" id="KAF7831701.1"/>
    </source>
</evidence>
<dbReference type="AlphaFoldDB" id="A0A834U2Y9"/>
<protein>
    <submittedName>
        <fullName evidence="1">Uncharacterized protein</fullName>
    </submittedName>
</protein>
<comment type="caution">
    <text evidence="1">The sequence shown here is derived from an EMBL/GenBank/DDBJ whole genome shotgun (WGS) entry which is preliminary data.</text>
</comment>
<sequence>MGARCRARRIVEYHKSPKPKSTKYFWAF</sequence>